<keyword evidence="4" id="KW-0378">Hydrolase</keyword>
<dbReference type="Proteomes" id="UP000324517">
    <property type="component" value="Unassembled WGS sequence"/>
</dbReference>
<name>A0A1Y0CRH8_9BACI</name>
<comment type="similarity">
    <text evidence="2">Belongs to the peptidase M24B family.</text>
</comment>
<evidence type="ECO:0000256" key="4">
    <source>
        <dbReference type="ARBA" id="ARBA00022801"/>
    </source>
</evidence>
<dbReference type="FunFam" id="3.90.230.10:FF:000014">
    <property type="entry name" value="Aminopeptidase P family protein"/>
    <property type="match status" value="1"/>
</dbReference>
<dbReference type="PROSITE" id="PS00491">
    <property type="entry name" value="PROLINE_PEPTIDASE"/>
    <property type="match status" value="1"/>
</dbReference>
<keyword evidence="5" id="KW-0464">Manganese</keyword>
<dbReference type="GO" id="GO:0008235">
    <property type="term" value="F:metalloexopeptidase activity"/>
    <property type="evidence" value="ECO:0007669"/>
    <property type="project" value="UniProtKB-ARBA"/>
</dbReference>
<evidence type="ECO:0000256" key="2">
    <source>
        <dbReference type="ARBA" id="ARBA00008766"/>
    </source>
</evidence>
<keyword evidence="11" id="KW-1185">Reference proteome</keyword>
<comment type="cofactor">
    <cofactor evidence="1">
        <name>Mn(2+)</name>
        <dbReference type="ChEBI" id="CHEBI:29035"/>
    </cofactor>
</comment>
<dbReference type="Pfam" id="PF01321">
    <property type="entry name" value="Creatinase_N"/>
    <property type="match status" value="1"/>
</dbReference>
<keyword evidence="3" id="KW-0479">Metal-binding</keyword>
<dbReference type="InterPro" id="IPR000994">
    <property type="entry name" value="Pept_M24"/>
</dbReference>
<evidence type="ECO:0000313" key="10">
    <source>
        <dbReference type="EMBL" id="TYS71563.1"/>
    </source>
</evidence>
<dbReference type="EMBL" id="VTEU01000003">
    <property type="protein sequence ID" value="TYS58955.1"/>
    <property type="molecule type" value="Genomic_DNA"/>
</dbReference>
<proteinExistence type="inferred from homology"/>
<dbReference type="PRINTS" id="PR00599">
    <property type="entry name" value="MAPEPTIDASE"/>
</dbReference>
<evidence type="ECO:0000313" key="13">
    <source>
        <dbReference type="Proteomes" id="UP000324517"/>
    </source>
</evidence>
<keyword evidence="10" id="KW-0031">Aminopeptidase</keyword>
<sequence>MKEHRLKQLVEWLKQEDLSGCFLTSTPNVFYISGFYTDPHERLLGLLAFPNSEPAIVCPNMEVEQVKKTGWNYGIVGYNDTDDPWQKVQEYVKQQGIQMEKLAVEQEHMTVARLHKLEEVFPGVKLAAAEDKMYKLRLVKDEEEVSILREAAKLADFGVEVGVHHLKKGVTEQELVATIEYELKKKGISQMSFSTMALTGLKTAAPHGKPGLDQVKDGDLVLFDLGVVLNGYCSDITRTVAFGNVNEQQQEIYETVLKAQLAAVDICKPGVEIGQIDRKARSIITESGYGEFFTHRIGHGLGIEVHEYPSMNETNTMKLQKGMAFTIEPGIYKPGVGGVRIEDDILVTDNGIELLTSYPKDLQIIKP</sequence>
<feature type="domain" description="Peptidase M24" evidence="6">
    <location>
        <begin position="148"/>
        <end position="349"/>
    </location>
</feature>
<dbReference type="Pfam" id="PF00557">
    <property type="entry name" value="Peptidase_M24"/>
    <property type="match status" value="1"/>
</dbReference>
<dbReference type="CDD" id="cd01092">
    <property type="entry name" value="APP-like"/>
    <property type="match status" value="1"/>
</dbReference>
<protein>
    <submittedName>
        <fullName evidence="10">Aminopeptidase P family protein</fullName>
    </submittedName>
    <submittedName>
        <fullName evidence="8">Peptidase M24 family protein</fullName>
    </submittedName>
</protein>
<reference evidence="8 11" key="1">
    <citation type="submission" date="2017-04" db="EMBL/GenBank/DDBJ databases">
        <title>Complete Genome Sequence of the Bacillus horikoshii 20a strain from Cuatro Cienegas, Coahuila, Mexico.</title>
        <authorList>
            <person name="Zarza E."/>
            <person name="Alcaraz L.D."/>
            <person name="Aguilar-Salinas B."/>
            <person name="Islas A."/>
            <person name="Olmedo-Alvarez G."/>
        </authorList>
    </citation>
    <scope>NUCLEOTIDE SEQUENCE [LARGE SCALE GENOMIC DNA]</scope>
    <source>
        <strain evidence="8 11">20a</strain>
    </source>
</reference>
<evidence type="ECO:0000313" key="11">
    <source>
        <dbReference type="Proteomes" id="UP000195573"/>
    </source>
</evidence>
<evidence type="ECO:0000256" key="5">
    <source>
        <dbReference type="ARBA" id="ARBA00023211"/>
    </source>
</evidence>
<dbReference type="KEGG" id="bhk:B4U37_16815"/>
<dbReference type="GO" id="GO:0046872">
    <property type="term" value="F:metal ion binding"/>
    <property type="evidence" value="ECO:0007669"/>
    <property type="project" value="UniProtKB-KW"/>
</dbReference>
<evidence type="ECO:0000313" key="8">
    <source>
        <dbReference type="EMBL" id="ART77614.1"/>
    </source>
</evidence>
<dbReference type="InterPro" id="IPR000587">
    <property type="entry name" value="Creatinase_N"/>
</dbReference>
<organism evidence="10 13">
    <name type="scientific">Sutcliffiella horikoshii</name>
    <dbReference type="NCBI Taxonomy" id="79883"/>
    <lineage>
        <taxon>Bacteria</taxon>
        <taxon>Bacillati</taxon>
        <taxon>Bacillota</taxon>
        <taxon>Bacilli</taxon>
        <taxon>Bacillales</taxon>
        <taxon>Bacillaceae</taxon>
        <taxon>Sutcliffiella</taxon>
    </lineage>
</organism>
<reference evidence="12 13" key="2">
    <citation type="submission" date="2019-08" db="EMBL/GenBank/DDBJ databases">
        <title>Bacillus genomes from the desert of Cuatro Cienegas, Coahuila.</title>
        <authorList>
            <person name="Olmedo-Alvarez G."/>
        </authorList>
    </citation>
    <scope>NUCLEOTIDE SEQUENCE [LARGE SCALE GENOMIC DNA]</scope>
    <source>
        <strain evidence="9 12">CH88_3T</strain>
        <strain evidence="10 13">CH98b_3T</strain>
    </source>
</reference>
<dbReference type="GeneID" id="96740065"/>
<dbReference type="Proteomes" id="UP000323393">
    <property type="component" value="Unassembled WGS sequence"/>
</dbReference>
<dbReference type="PANTHER" id="PTHR46112:SF10">
    <property type="entry name" value="DIPEPTIDASE YKVY-RELATED"/>
    <property type="match status" value="1"/>
</dbReference>
<dbReference type="InterPro" id="IPR036005">
    <property type="entry name" value="Creatinase/aminopeptidase-like"/>
</dbReference>
<dbReference type="EMBL" id="CP020880">
    <property type="protein sequence ID" value="ART77614.1"/>
    <property type="molecule type" value="Genomic_DNA"/>
</dbReference>
<evidence type="ECO:0000313" key="12">
    <source>
        <dbReference type="Proteomes" id="UP000323393"/>
    </source>
</evidence>
<dbReference type="EMBL" id="VTET01000006">
    <property type="protein sequence ID" value="TYS71563.1"/>
    <property type="molecule type" value="Genomic_DNA"/>
</dbReference>
<dbReference type="InterPro" id="IPR001714">
    <property type="entry name" value="Pept_M24_MAP"/>
</dbReference>
<dbReference type="Gene3D" id="3.40.350.10">
    <property type="entry name" value="Creatinase/prolidase N-terminal domain"/>
    <property type="match status" value="1"/>
</dbReference>
<evidence type="ECO:0000259" key="7">
    <source>
        <dbReference type="Pfam" id="PF01321"/>
    </source>
</evidence>
<gene>
    <name evidence="8" type="ORF">B4U37_16815</name>
    <name evidence="9" type="ORF">FZC74_09400</name>
    <name evidence="10" type="ORF">FZC75_13550</name>
</gene>
<dbReference type="RefSeq" id="WP_088019162.1">
    <property type="nucleotide sequence ID" value="NZ_CP020880.1"/>
</dbReference>
<dbReference type="Gene3D" id="3.90.230.10">
    <property type="entry name" value="Creatinase/methionine aminopeptidase superfamily"/>
    <property type="match status" value="1"/>
</dbReference>
<dbReference type="GO" id="GO:0004177">
    <property type="term" value="F:aminopeptidase activity"/>
    <property type="evidence" value="ECO:0007669"/>
    <property type="project" value="UniProtKB-KW"/>
</dbReference>
<dbReference type="OrthoDB" id="9806388at2"/>
<dbReference type="InterPro" id="IPR029149">
    <property type="entry name" value="Creatin/AminoP/Spt16_N"/>
</dbReference>
<evidence type="ECO:0000313" key="9">
    <source>
        <dbReference type="EMBL" id="TYS58955.1"/>
    </source>
</evidence>
<dbReference type="AlphaFoldDB" id="A0A1Y0CRH8"/>
<dbReference type="InterPro" id="IPR001131">
    <property type="entry name" value="Peptidase_M24B_aminopep-P_CS"/>
</dbReference>
<dbReference type="InterPro" id="IPR050659">
    <property type="entry name" value="Peptidase_M24B"/>
</dbReference>
<evidence type="ECO:0000256" key="1">
    <source>
        <dbReference type="ARBA" id="ARBA00001936"/>
    </source>
</evidence>
<dbReference type="SUPFAM" id="SSF53092">
    <property type="entry name" value="Creatinase/prolidase N-terminal domain"/>
    <property type="match status" value="1"/>
</dbReference>
<dbReference type="PANTHER" id="PTHR46112">
    <property type="entry name" value="AMINOPEPTIDASE"/>
    <property type="match status" value="1"/>
</dbReference>
<evidence type="ECO:0000259" key="6">
    <source>
        <dbReference type="Pfam" id="PF00557"/>
    </source>
</evidence>
<dbReference type="Proteomes" id="UP000195573">
    <property type="component" value="Chromosome"/>
</dbReference>
<evidence type="ECO:0000256" key="3">
    <source>
        <dbReference type="ARBA" id="ARBA00022723"/>
    </source>
</evidence>
<keyword evidence="10" id="KW-0645">Protease</keyword>
<feature type="domain" description="Creatinase N-terminal" evidence="7">
    <location>
        <begin position="5"/>
        <end position="139"/>
    </location>
</feature>
<dbReference type="SUPFAM" id="SSF55920">
    <property type="entry name" value="Creatinase/aminopeptidase"/>
    <property type="match status" value="1"/>
</dbReference>
<accession>A0A1Y0CRH8</accession>